<evidence type="ECO:0000313" key="3">
    <source>
        <dbReference type="Proteomes" id="UP000632766"/>
    </source>
</evidence>
<evidence type="ECO:0000259" key="1">
    <source>
        <dbReference type="Pfam" id="PF00535"/>
    </source>
</evidence>
<sequence length="256" mass="29459">MNNCLVSIVTISKNYAKGLYRTLESVKEQDYKEIEHIIIDGDSHDETKELLESYSHSKIYIYSSEPDSGISGAFNKGLDKSNGDLIFFLNAGDVLLSNTVISQVVQSYLQNKWKCAIGITIATSITGETVFYRPPQLSSKFLKYFMFLPHQGFFCETLLHKNYRYDESIKTSMDYELFIRMLKNIEIFYLPLVVSIREPGGISSQTNRRISEHSFIRMKYAKTIHEKLIVRIINALIRLKANLRIDSPFAAKRINN</sequence>
<gene>
    <name evidence="2" type="ORF">I8748_16000</name>
</gene>
<dbReference type="RefSeq" id="WP_198125544.1">
    <property type="nucleotide sequence ID" value="NZ_JAECZC010000028.1"/>
</dbReference>
<reference evidence="2 3" key="1">
    <citation type="journal article" date="2021" name="Int. J. Syst. Evol. Microbiol.">
        <title>Amazonocrinis nigriterrae gen. nov., sp. nov., Atlanticothrix silvestris gen. nov., sp. nov. and Dendronalium phyllosphericum gen. nov., sp. nov., nostocacean cyanobacteria from Brazilian environments.</title>
        <authorList>
            <person name="Alvarenga D.O."/>
            <person name="Andreote A.P.D."/>
            <person name="Branco L.H.Z."/>
            <person name="Delbaje E."/>
            <person name="Cruz R.B."/>
            <person name="Varani A.M."/>
            <person name="Fiore M.F."/>
        </authorList>
    </citation>
    <scope>NUCLEOTIDE SEQUENCE [LARGE SCALE GENOMIC DNA]</scope>
    <source>
        <strain evidence="2 3">CENA67</strain>
    </source>
</reference>
<dbReference type="EMBL" id="JAECZC010000028">
    <property type="protein sequence ID" value="MBH8563675.1"/>
    <property type="molecule type" value="Genomic_DNA"/>
</dbReference>
<dbReference type="PANTHER" id="PTHR22916">
    <property type="entry name" value="GLYCOSYLTRANSFERASE"/>
    <property type="match status" value="1"/>
</dbReference>
<dbReference type="CDD" id="cd06433">
    <property type="entry name" value="GT_2_WfgS_like"/>
    <property type="match status" value="1"/>
</dbReference>
<dbReference type="Pfam" id="PF00535">
    <property type="entry name" value="Glycos_transf_2"/>
    <property type="match status" value="1"/>
</dbReference>
<dbReference type="InterPro" id="IPR001173">
    <property type="entry name" value="Glyco_trans_2-like"/>
</dbReference>
<feature type="domain" description="Glycosyltransferase 2-like" evidence="1">
    <location>
        <begin position="7"/>
        <end position="136"/>
    </location>
</feature>
<protein>
    <submittedName>
        <fullName evidence="2">Glycosyltransferase</fullName>
    </submittedName>
</protein>
<comment type="caution">
    <text evidence="2">The sequence shown here is derived from an EMBL/GenBank/DDBJ whole genome shotgun (WGS) entry which is preliminary data.</text>
</comment>
<dbReference type="PANTHER" id="PTHR22916:SF67">
    <property type="entry name" value="COLANIC ACID BIOSYNTHESIS GLYCOSYL TRANSFERASE WCAE-RELATED"/>
    <property type="match status" value="1"/>
</dbReference>
<proteinExistence type="predicted"/>
<dbReference type="Proteomes" id="UP000632766">
    <property type="component" value="Unassembled WGS sequence"/>
</dbReference>
<dbReference type="Gene3D" id="3.90.550.10">
    <property type="entry name" value="Spore Coat Polysaccharide Biosynthesis Protein SpsA, Chain A"/>
    <property type="match status" value="1"/>
</dbReference>
<accession>A0A8J7HUN0</accession>
<dbReference type="SUPFAM" id="SSF53448">
    <property type="entry name" value="Nucleotide-diphospho-sugar transferases"/>
    <property type="match status" value="1"/>
</dbReference>
<evidence type="ECO:0000313" key="2">
    <source>
        <dbReference type="EMBL" id="MBH8563675.1"/>
    </source>
</evidence>
<keyword evidence="3" id="KW-1185">Reference proteome</keyword>
<name>A0A8J7HUN0_9NOST</name>
<organism evidence="2 3">
    <name type="scientific">Amazonocrinis nigriterrae CENA67</name>
    <dbReference type="NCBI Taxonomy" id="2794033"/>
    <lineage>
        <taxon>Bacteria</taxon>
        <taxon>Bacillati</taxon>
        <taxon>Cyanobacteriota</taxon>
        <taxon>Cyanophyceae</taxon>
        <taxon>Nostocales</taxon>
        <taxon>Nostocaceae</taxon>
        <taxon>Amazonocrinis</taxon>
        <taxon>Amazonocrinis nigriterrae</taxon>
    </lineage>
</organism>
<dbReference type="AlphaFoldDB" id="A0A8J7HUN0"/>
<dbReference type="InterPro" id="IPR029044">
    <property type="entry name" value="Nucleotide-diphossugar_trans"/>
</dbReference>